<dbReference type="Proteomes" id="UP000018144">
    <property type="component" value="Unassembled WGS sequence"/>
</dbReference>
<keyword evidence="3" id="KW-1185">Reference proteome</keyword>
<evidence type="ECO:0000313" key="2">
    <source>
        <dbReference type="EMBL" id="CCX06754.1"/>
    </source>
</evidence>
<evidence type="ECO:0000313" key="3">
    <source>
        <dbReference type="Proteomes" id="UP000018144"/>
    </source>
</evidence>
<dbReference type="EMBL" id="HF935310">
    <property type="protein sequence ID" value="CCX06754.1"/>
    <property type="molecule type" value="Genomic_DNA"/>
</dbReference>
<dbReference type="AlphaFoldDB" id="U4L991"/>
<gene>
    <name evidence="2" type="ORF">PCON_06341</name>
</gene>
<organism evidence="2 3">
    <name type="scientific">Pyronema omphalodes (strain CBS 100304)</name>
    <name type="common">Pyronema confluens</name>
    <dbReference type="NCBI Taxonomy" id="1076935"/>
    <lineage>
        <taxon>Eukaryota</taxon>
        <taxon>Fungi</taxon>
        <taxon>Dikarya</taxon>
        <taxon>Ascomycota</taxon>
        <taxon>Pezizomycotina</taxon>
        <taxon>Pezizomycetes</taxon>
        <taxon>Pezizales</taxon>
        <taxon>Pyronemataceae</taxon>
        <taxon>Pyronema</taxon>
    </lineage>
</organism>
<sequence>MRFLTNFLQLSESPAPNQHPELRTNIPNTAFGTQPPITPRAPENYAN</sequence>
<feature type="region of interest" description="Disordered" evidence="1">
    <location>
        <begin position="12"/>
        <end position="47"/>
    </location>
</feature>
<evidence type="ECO:0000256" key="1">
    <source>
        <dbReference type="SAM" id="MobiDB-lite"/>
    </source>
</evidence>
<name>U4L991_PYROM</name>
<accession>U4L991</accession>
<proteinExistence type="predicted"/>
<reference evidence="2 3" key="1">
    <citation type="journal article" date="2013" name="PLoS Genet.">
        <title>The genome and development-dependent transcriptomes of Pyronema confluens: a window into fungal evolution.</title>
        <authorList>
            <person name="Traeger S."/>
            <person name="Altegoer F."/>
            <person name="Freitag M."/>
            <person name="Gabaldon T."/>
            <person name="Kempken F."/>
            <person name="Kumar A."/>
            <person name="Marcet-Houben M."/>
            <person name="Poggeler S."/>
            <person name="Stajich J.E."/>
            <person name="Nowrousian M."/>
        </authorList>
    </citation>
    <scope>NUCLEOTIDE SEQUENCE [LARGE SCALE GENOMIC DNA]</scope>
    <source>
        <strain evidence="3">CBS 100304</strain>
        <tissue evidence="2">Vegetative mycelium</tissue>
    </source>
</reference>
<protein>
    <submittedName>
        <fullName evidence="2">Uncharacterized protein</fullName>
    </submittedName>
</protein>